<dbReference type="KEGG" id="apoc:APORC_0153"/>
<gene>
    <name evidence="1" type="primary">thiS1</name>
    <name evidence="1" type="ORF">APORC_0153</name>
</gene>
<proteinExistence type="predicted"/>
<dbReference type="CDD" id="cd00565">
    <property type="entry name" value="Ubl_ThiS"/>
    <property type="match status" value="1"/>
</dbReference>
<dbReference type="PANTHER" id="PTHR34472">
    <property type="entry name" value="SULFUR CARRIER PROTEIN THIS"/>
    <property type="match status" value="1"/>
</dbReference>
<dbReference type="SUPFAM" id="SSF54285">
    <property type="entry name" value="MoaD/ThiS"/>
    <property type="match status" value="1"/>
</dbReference>
<dbReference type="Gene3D" id="3.10.20.30">
    <property type="match status" value="1"/>
</dbReference>
<evidence type="ECO:0000313" key="2">
    <source>
        <dbReference type="Proteomes" id="UP000322644"/>
    </source>
</evidence>
<protein>
    <submittedName>
        <fullName evidence="1">Thiamine biosynthesis protein</fullName>
    </submittedName>
</protein>
<dbReference type="RefSeq" id="WP_066386180.1">
    <property type="nucleotide sequence ID" value="NZ_CP036246.2"/>
</dbReference>
<dbReference type="AlphaFoldDB" id="A0A5C2HF95"/>
<dbReference type="InterPro" id="IPR016155">
    <property type="entry name" value="Mopterin_synth/thiamin_S_b"/>
</dbReference>
<dbReference type="InterPro" id="IPR012675">
    <property type="entry name" value="Beta-grasp_dom_sf"/>
</dbReference>
<dbReference type="Pfam" id="PF02597">
    <property type="entry name" value="ThiS"/>
    <property type="match status" value="1"/>
</dbReference>
<reference evidence="1 2" key="2">
    <citation type="submission" date="2019-09" db="EMBL/GenBank/DDBJ databases">
        <title>Taxonomic note: a critical rebuttal of the proposed division of the genus Arcobacter into six genera, emended descriptions of Arcobacter anaerophilus and the genus Arcobacter, and an assessment of genus-level boundaries for Epsilonproteobacteria using in silico genomic comparator tools.</title>
        <authorList>
            <person name="On S.L.W."/>
            <person name="Miller W.G."/>
            <person name="Biggs P."/>
            <person name="Cornelius A."/>
            <person name="Vandamme P."/>
        </authorList>
    </citation>
    <scope>NUCLEOTIDE SEQUENCE [LARGE SCALE GENOMIC DNA]</scope>
    <source>
        <strain evidence="1 2">CCUG 56899</strain>
    </source>
</reference>
<name>A0A5C2HF95_9BACT</name>
<dbReference type="Proteomes" id="UP000322644">
    <property type="component" value="Chromosome"/>
</dbReference>
<accession>A0A5C2HF95</accession>
<dbReference type="InterPro" id="IPR003749">
    <property type="entry name" value="ThiS/MoaD-like"/>
</dbReference>
<evidence type="ECO:0000313" key="1">
    <source>
        <dbReference type="EMBL" id="QEP39792.1"/>
    </source>
</evidence>
<dbReference type="NCBIfam" id="TIGR01683">
    <property type="entry name" value="thiS"/>
    <property type="match status" value="1"/>
</dbReference>
<dbReference type="PANTHER" id="PTHR34472:SF1">
    <property type="entry name" value="SULFUR CARRIER PROTEIN THIS"/>
    <property type="match status" value="1"/>
</dbReference>
<organism evidence="1 2">
    <name type="scientific">Arcobacter porcinus</name>
    <dbReference type="NCBI Taxonomy" id="1935204"/>
    <lineage>
        <taxon>Bacteria</taxon>
        <taxon>Pseudomonadati</taxon>
        <taxon>Campylobacterota</taxon>
        <taxon>Epsilonproteobacteria</taxon>
        <taxon>Campylobacterales</taxon>
        <taxon>Arcobacteraceae</taxon>
        <taxon>Arcobacter</taxon>
    </lineage>
</organism>
<sequence length="64" mass="7309">MIVNSKEEALKEPLSLYDFLISKEYDLSKIAIELNKQIVSKKDYENTILKDSDSLEIVWFVGGG</sequence>
<dbReference type="EMBL" id="CP036246">
    <property type="protein sequence ID" value="QEP39792.1"/>
    <property type="molecule type" value="Genomic_DNA"/>
</dbReference>
<dbReference type="InterPro" id="IPR010035">
    <property type="entry name" value="Thi_S"/>
</dbReference>
<reference evidence="1 2" key="1">
    <citation type="submission" date="2019-09" db="EMBL/GenBank/DDBJ databases">
        <title>Complete genome sequencing of four Arcobacter species reveals a diverse suite of mobile elements.</title>
        <authorList>
            <person name="Miller W.G."/>
            <person name="Yee E."/>
            <person name="Bono J.L."/>
        </authorList>
    </citation>
    <scope>NUCLEOTIDE SEQUENCE [LARGE SCALE GENOMIC DNA]</scope>
    <source>
        <strain evidence="1 2">CCUG 56899</strain>
    </source>
</reference>